<feature type="transmembrane region" description="Helical" evidence="8">
    <location>
        <begin position="169"/>
        <end position="190"/>
    </location>
</feature>
<keyword evidence="10" id="KW-1185">Reference proteome</keyword>
<dbReference type="Proteomes" id="UP000226079">
    <property type="component" value="Unassembled WGS sequence"/>
</dbReference>
<comment type="similarity">
    <text evidence="7">Belongs to the MptA/B family.</text>
</comment>
<feature type="transmembrane region" description="Helical" evidence="8">
    <location>
        <begin position="268"/>
        <end position="287"/>
    </location>
</feature>
<dbReference type="RefSeq" id="WP_098459389.1">
    <property type="nucleotide sequence ID" value="NZ_PDJC01000001.1"/>
</dbReference>
<evidence type="ECO:0000256" key="3">
    <source>
        <dbReference type="ARBA" id="ARBA00022679"/>
    </source>
</evidence>
<comment type="caution">
    <text evidence="9">The sequence shown here is derived from an EMBL/GenBank/DDBJ whole genome shotgun (WGS) entry which is preliminary data.</text>
</comment>
<protein>
    <submittedName>
        <fullName evidence="9">Alpha-1,6-mannosyltransferase/alpha-1, 6-mannosyltransferase</fullName>
    </submittedName>
</protein>
<feature type="transmembrane region" description="Helical" evidence="8">
    <location>
        <begin position="83"/>
        <end position="102"/>
    </location>
</feature>
<keyword evidence="5 8" id="KW-1133">Transmembrane helix</keyword>
<dbReference type="EMBL" id="PDJC01000001">
    <property type="protein sequence ID" value="PFG15787.1"/>
    <property type="molecule type" value="Genomic_DNA"/>
</dbReference>
<evidence type="ECO:0000313" key="10">
    <source>
        <dbReference type="Proteomes" id="UP000226079"/>
    </source>
</evidence>
<dbReference type="InterPro" id="IPR049829">
    <property type="entry name" value="MptA/B-like"/>
</dbReference>
<evidence type="ECO:0000313" key="9">
    <source>
        <dbReference type="EMBL" id="PFG15787.1"/>
    </source>
</evidence>
<comment type="subcellular location">
    <subcellularLocation>
        <location evidence="1">Membrane</location>
        <topology evidence="1">Multi-pass membrane protein</topology>
    </subcellularLocation>
</comment>
<keyword evidence="2 9" id="KW-0328">Glycosyltransferase</keyword>
<sequence>MMSGLQATLRSPAVWLGVLGSVLVGWGSSHPEFALTGTWGADWIDQLGRTAPIPADRILLIAGCLGLTWAWWLIRPQPGRNHSAALILSLWSLPLLLVPPVLSPDAVLYADLGWTLGTGANPYDVGLASSGGPFAARVDPLWAGHGVAYPPLTLRLDQAVVWATGADPYWSVVAMRLPAILAVVAMLFLVPRLAAALGRSGSQATWLGVLNPLLVLHFIGGAHNDAPMAALSLAAIWLVVRRPSWWMSLIAAPVLVGLAMAAKQQGGLTVIAVAGLPVAATLAALPLGRRLWLLGWRTAVATAVAVATFVAVSLLSGLGFGWTRWLDLMGLAHTPAPLAWLSKGGALLWGLGGGDPTAFLVVAGRVTTVILIVAVAWTLVHFADRPLPALAWGSAVLVVLGQAVHPWYVPWSLALLALCPMTRRQQRLVIGLTITFAAWNGIQTAIWHGSV</sequence>
<evidence type="ECO:0000256" key="7">
    <source>
        <dbReference type="ARBA" id="ARBA00043987"/>
    </source>
</evidence>
<keyword evidence="4 8" id="KW-0812">Transmembrane</keyword>
<dbReference type="GO" id="GO:0016020">
    <property type="term" value="C:membrane"/>
    <property type="evidence" value="ECO:0007669"/>
    <property type="project" value="UniProtKB-SubCell"/>
</dbReference>
<evidence type="ECO:0000256" key="2">
    <source>
        <dbReference type="ARBA" id="ARBA00022676"/>
    </source>
</evidence>
<accession>A0A2A9CMW0</accession>
<name>A0A2A9CMW0_9ACTN</name>
<dbReference type="Pfam" id="PF26314">
    <property type="entry name" value="MptA_B_family"/>
    <property type="match status" value="1"/>
</dbReference>
<proteinExistence type="inferred from homology"/>
<dbReference type="NCBIfam" id="NF038066">
    <property type="entry name" value="MptB"/>
    <property type="match status" value="1"/>
</dbReference>
<evidence type="ECO:0000256" key="5">
    <source>
        <dbReference type="ARBA" id="ARBA00022989"/>
    </source>
</evidence>
<evidence type="ECO:0000256" key="8">
    <source>
        <dbReference type="SAM" id="Phobius"/>
    </source>
</evidence>
<gene>
    <name evidence="9" type="ORF">ATK74_0307</name>
</gene>
<organism evidence="9 10">
    <name type="scientific">Propionicimonas paludicola</name>
    <dbReference type="NCBI Taxonomy" id="185243"/>
    <lineage>
        <taxon>Bacteria</taxon>
        <taxon>Bacillati</taxon>
        <taxon>Actinomycetota</taxon>
        <taxon>Actinomycetes</taxon>
        <taxon>Propionibacteriales</taxon>
        <taxon>Nocardioidaceae</taxon>
        <taxon>Propionicimonas</taxon>
    </lineage>
</organism>
<dbReference type="GO" id="GO:0016757">
    <property type="term" value="F:glycosyltransferase activity"/>
    <property type="evidence" value="ECO:0007669"/>
    <property type="project" value="UniProtKB-KW"/>
</dbReference>
<evidence type="ECO:0000256" key="6">
    <source>
        <dbReference type="ARBA" id="ARBA00023136"/>
    </source>
</evidence>
<reference evidence="9 10" key="1">
    <citation type="submission" date="2017-10" db="EMBL/GenBank/DDBJ databases">
        <title>Sequencing the genomes of 1000 actinobacteria strains.</title>
        <authorList>
            <person name="Klenk H.-P."/>
        </authorList>
    </citation>
    <scope>NUCLEOTIDE SEQUENCE [LARGE SCALE GENOMIC DNA]</scope>
    <source>
        <strain evidence="9 10">DSM 15597</strain>
    </source>
</reference>
<dbReference type="OrthoDB" id="5242303at2"/>
<feature type="transmembrane region" description="Helical" evidence="8">
    <location>
        <begin position="58"/>
        <end position="74"/>
    </location>
</feature>
<keyword evidence="6 8" id="KW-0472">Membrane</keyword>
<feature type="transmembrane region" description="Helical" evidence="8">
    <location>
        <begin position="299"/>
        <end position="322"/>
    </location>
</feature>
<evidence type="ECO:0000256" key="4">
    <source>
        <dbReference type="ARBA" id="ARBA00022692"/>
    </source>
</evidence>
<feature type="transmembrane region" description="Helical" evidence="8">
    <location>
        <begin position="428"/>
        <end position="447"/>
    </location>
</feature>
<keyword evidence="3 9" id="KW-0808">Transferase</keyword>
<feature type="transmembrane region" description="Helical" evidence="8">
    <location>
        <begin position="245"/>
        <end position="262"/>
    </location>
</feature>
<feature type="transmembrane region" description="Helical" evidence="8">
    <location>
        <begin position="358"/>
        <end position="380"/>
    </location>
</feature>
<feature type="transmembrane region" description="Helical" evidence="8">
    <location>
        <begin position="387"/>
        <end position="408"/>
    </location>
</feature>
<dbReference type="AlphaFoldDB" id="A0A2A9CMW0"/>
<evidence type="ECO:0000256" key="1">
    <source>
        <dbReference type="ARBA" id="ARBA00004141"/>
    </source>
</evidence>